<feature type="region of interest" description="Disordered" evidence="1">
    <location>
        <begin position="1"/>
        <end position="20"/>
    </location>
</feature>
<evidence type="ECO:0000256" key="1">
    <source>
        <dbReference type="SAM" id="MobiDB-lite"/>
    </source>
</evidence>
<proteinExistence type="predicted"/>
<dbReference type="AlphaFoldDB" id="A0A2N9AH15"/>
<name>A0A2N9AH15_METEX</name>
<dbReference type="Proteomes" id="UP000233769">
    <property type="component" value="Chromosome tk0001"/>
</dbReference>
<gene>
    <name evidence="2" type="ORF">TK0001_0057</name>
</gene>
<dbReference type="EMBL" id="LT962688">
    <property type="protein sequence ID" value="SOR26659.1"/>
    <property type="molecule type" value="Genomic_DNA"/>
</dbReference>
<organism evidence="2 3">
    <name type="scientific">Methylorubrum extorquens</name>
    <name type="common">Methylobacterium dichloromethanicum</name>
    <name type="synonym">Methylobacterium extorquens</name>
    <dbReference type="NCBI Taxonomy" id="408"/>
    <lineage>
        <taxon>Bacteria</taxon>
        <taxon>Pseudomonadati</taxon>
        <taxon>Pseudomonadota</taxon>
        <taxon>Alphaproteobacteria</taxon>
        <taxon>Hyphomicrobiales</taxon>
        <taxon>Methylobacteriaceae</taxon>
        <taxon>Methylorubrum</taxon>
    </lineage>
</organism>
<evidence type="ECO:0000313" key="2">
    <source>
        <dbReference type="EMBL" id="SOR26659.1"/>
    </source>
</evidence>
<reference evidence="3" key="1">
    <citation type="submission" date="2017-10" db="EMBL/GenBank/DDBJ databases">
        <authorList>
            <person name="Regsiter A."/>
            <person name="William W."/>
        </authorList>
    </citation>
    <scope>NUCLEOTIDE SEQUENCE [LARGE SCALE GENOMIC DNA]</scope>
</reference>
<accession>A0A2N9AH15</accession>
<sequence>MDDAKLEWEQAGPLVRRSDT</sequence>
<evidence type="ECO:0000313" key="3">
    <source>
        <dbReference type="Proteomes" id="UP000233769"/>
    </source>
</evidence>
<protein>
    <submittedName>
        <fullName evidence="2">Uncharacterized protein</fullName>
    </submittedName>
</protein>